<dbReference type="STRING" id="1664694.A0A0N0NJV6"/>
<evidence type="ECO:0008006" key="4">
    <source>
        <dbReference type="Google" id="ProtNLM"/>
    </source>
</evidence>
<dbReference type="OrthoDB" id="4115701at2759"/>
<reference evidence="2 3" key="1">
    <citation type="submission" date="2015-06" db="EMBL/GenBank/DDBJ databases">
        <title>Draft genome of the ant-associated black yeast Phialophora attae CBS 131958.</title>
        <authorList>
            <person name="Moreno L.F."/>
            <person name="Stielow B.J."/>
            <person name="de Hoog S."/>
            <person name="Vicente V.A."/>
            <person name="Weiss V.A."/>
            <person name="de Vries M."/>
            <person name="Cruz L.M."/>
            <person name="Souza E.M."/>
        </authorList>
    </citation>
    <scope>NUCLEOTIDE SEQUENCE [LARGE SCALE GENOMIC DNA]</scope>
    <source>
        <strain evidence="2 3">CBS 131958</strain>
    </source>
</reference>
<dbReference type="GO" id="GO:0001228">
    <property type="term" value="F:DNA-binding transcription activator activity, RNA polymerase II-specific"/>
    <property type="evidence" value="ECO:0007669"/>
    <property type="project" value="TreeGrafter"/>
</dbReference>
<organism evidence="2 3">
    <name type="scientific">Cyphellophora attinorum</name>
    <dbReference type="NCBI Taxonomy" id="1664694"/>
    <lineage>
        <taxon>Eukaryota</taxon>
        <taxon>Fungi</taxon>
        <taxon>Dikarya</taxon>
        <taxon>Ascomycota</taxon>
        <taxon>Pezizomycotina</taxon>
        <taxon>Eurotiomycetes</taxon>
        <taxon>Chaetothyriomycetidae</taxon>
        <taxon>Chaetothyriales</taxon>
        <taxon>Cyphellophoraceae</taxon>
        <taxon>Cyphellophora</taxon>
    </lineage>
</organism>
<proteinExistence type="predicted"/>
<dbReference type="VEuPathDB" id="FungiDB:AB675_10345"/>
<dbReference type="Pfam" id="PF11951">
    <property type="entry name" value="Fungal_trans_2"/>
    <property type="match status" value="1"/>
</dbReference>
<gene>
    <name evidence="2" type="ORF">AB675_10345</name>
</gene>
<sequence length="744" mass="80970">MASVPVRNAGSPNALPYLINHFTSYACKTLSSHTGQVILHSKVPEMLLRHKFLLHTVLAFSASHLDYLGSGPSSIKRMTKTAAYHSHRAIHLYGDRIAWYQTQASQPRKMQEANSWLHILAPDTDADRPQEEREDMDALVAACMMLTSLFFHPKEGTGMTSWTLSILSFPSLRGAMHTFGAATLLAGGNSTTLPDAIAEGLPPTHSHDMASDTKCSDLLAAVQGHLGVFNDGLRTAATVATSLPAAITLPVSASFPVPTSTFHDVKQLSSKLPDKQQHQINWLTTVTGMSILLALPAFQKNLRNSIWLQFFTEANDQHSPQLDDLDTNLDEIVFELSQEPNVPIVPSQCGLSGLVVLSDDWSDIGTPRSQWNSLPGFSFDCAQVTDPVVDAPGKGCSAQALTKLQRLVGLLARHPCDRMRKQADLVRPLMGYLSYVLSLNASDLDNFAPIISFASRLPPDFPALFESHLDAMSKPRGESDAGGVSGAGSSFPNDSWYIFNDESSFDALEGLSKHPLETERALRVLQQNACTDSYQNAPNFGTPRGDEEQFFAGITQNVCPYMPLYAPPNSTASLRSTGATPAANESFDMSVFTGWADQITGLQYQLPQWHAPPVATQTDSSTESAPATTTHTSTTSTSTTFPHACNSLCPTTQSNTLPLLILGYWFDCLRRVPHWWCADRGRIESDVIEDVLLNGLSSNAGGRRQPATQACPQLGGGGLEGQTERVMREAIYEFVDFRERSAGA</sequence>
<dbReference type="AlphaFoldDB" id="A0A0N0NJV6"/>
<keyword evidence="3" id="KW-1185">Reference proteome</keyword>
<feature type="region of interest" description="Disordered" evidence="1">
    <location>
        <begin position="612"/>
        <end position="640"/>
    </location>
</feature>
<dbReference type="PANTHER" id="PTHR47784:SF9">
    <property type="entry name" value="ZN(II)2CYS6 TRANSCRIPTION FACTOR (EUROFUNG)"/>
    <property type="match status" value="1"/>
</dbReference>
<dbReference type="PROSITE" id="PS51257">
    <property type="entry name" value="PROKAR_LIPOPROTEIN"/>
    <property type="match status" value="1"/>
</dbReference>
<comment type="caution">
    <text evidence="2">The sequence shown here is derived from an EMBL/GenBank/DDBJ whole genome shotgun (WGS) entry which is preliminary data.</text>
</comment>
<evidence type="ECO:0000256" key="1">
    <source>
        <dbReference type="SAM" id="MobiDB-lite"/>
    </source>
</evidence>
<dbReference type="InterPro" id="IPR053157">
    <property type="entry name" value="Sterol_Uptake_Regulator"/>
</dbReference>
<evidence type="ECO:0000313" key="2">
    <source>
        <dbReference type="EMBL" id="KPI37338.1"/>
    </source>
</evidence>
<name>A0A0N0NJV6_9EURO</name>
<dbReference type="RefSeq" id="XP_017997301.1">
    <property type="nucleotide sequence ID" value="XM_018139110.1"/>
</dbReference>
<dbReference type="PANTHER" id="PTHR47784">
    <property type="entry name" value="STEROL UPTAKE CONTROL PROTEIN 2"/>
    <property type="match status" value="1"/>
</dbReference>
<feature type="compositionally biased region" description="Low complexity" evidence="1">
    <location>
        <begin position="618"/>
        <end position="640"/>
    </location>
</feature>
<dbReference type="EMBL" id="LFJN01000024">
    <property type="protein sequence ID" value="KPI37338.1"/>
    <property type="molecule type" value="Genomic_DNA"/>
</dbReference>
<protein>
    <recommendedName>
        <fullName evidence="4">Transcription factor domain-containing protein</fullName>
    </recommendedName>
</protein>
<dbReference type="InterPro" id="IPR021858">
    <property type="entry name" value="Fun_TF"/>
</dbReference>
<dbReference type="GeneID" id="28730990"/>
<accession>A0A0N0NJV6</accession>
<evidence type="ECO:0000313" key="3">
    <source>
        <dbReference type="Proteomes" id="UP000038010"/>
    </source>
</evidence>
<dbReference type="Proteomes" id="UP000038010">
    <property type="component" value="Unassembled WGS sequence"/>
</dbReference>